<feature type="transmembrane region" description="Helical" evidence="8">
    <location>
        <begin position="37"/>
        <end position="55"/>
    </location>
</feature>
<evidence type="ECO:0000256" key="4">
    <source>
        <dbReference type="ARBA" id="ARBA00022970"/>
    </source>
</evidence>
<gene>
    <name evidence="10" type="primary">AVT3B_2</name>
    <name evidence="10" type="ORF">CK203_069543</name>
</gene>
<evidence type="ECO:0000313" key="10">
    <source>
        <dbReference type="EMBL" id="RVW48374.1"/>
    </source>
</evidence>
<reference evidence="10 11" key="1">
    <citation type="journal article" date="2018" name="PLoS Genet.">
        <title>Population sequencing reveals clonal diversity and ancestral inbreeding in the grapevine cultivar Chardonnay.</title>
        <authorList>
            <person name="Roach M.J."/>
            <person name="Johnson D.L."/>
            <person name="Bohlmann J."/>
            <person name="van Vuuren H.J."/>
            <person name="Jones S.J."/>
            <person name="Pretorius I.S."/>
            <person name="Schmidt S.A."/>
            <person name="Borneman A.R."/>
        </authorList>
    </citation>
    <scope>NUCLEOTIDE SEQUENCE [LARGE SCALE GENOMIC DNA]</scope>
    <source>
        <strain evidence="11">cv. Chardonnay</strain>
        <tissue evidence="10">Leaf</tissue>
    </source>
</reference>
<dbReference type="GO" id="GO:0031090">
    <property type="term" value="C:organelle membrane"/>
    <property type="evidence" value="ECO:0007669"/>
    <property type="project" value="UniProtKB-ARBA"/>
</dbReference>
<feature type="transmembrane region" description="Helical" evidence="8">
    <location>
        <begin position="166"/>
        <end position="185"/>
    </location>
</feature>
<organism evidence="10 11">
    <name type="scientific">Vitis vinifera</name>
    <name type="common">Grape</name>
    <dbReference type="NCBI Taxonomy" id="29760"/>
    <lineage>
        <taxon>Eukaryota</taxon>
        <taxon>Viridiplantae</taxon>
        <taxon>Streptophyta</taxon>
        <taxon>Embryophyta</taxon>
        <taxon>Tracheophyta</taxon>
        <taxon>Spermatophyta</taxon>
        <taxon>Magnoliopsida</taxon>
        <taxon>eudicotyledons</taxon>
        <taxon>Gunneridae</taxon>
        <taxon>Pentapetalae</taxon>
        <taxon>rosids</taxon>
        <taxon>Vitales</taxon>
        <taxon>Vitaceae</taxon>
        <taxon>Viteae</taxon>
        <taxon>Vitis</taxon>
    </lineage>
</organism>
<proteinExistence type="predicted"/>
<evidence type="ECO:0000256" key="3">
    <source>
        <dbReference type="ARBA" id="ARBA00022692"/>
    </source>
</evidence>
<evidence type="ECO:0000256" key="8">
    <source>
        <dbReference type="SAM" id="Phobius"/>
    </source>
</evidence>
<feature type="transmembrane region" description="Helical" evidence="8">
    <location>
        <begin position="303"/>
        <end position="322"/>
    </location>
</feature>
<accession>A0A438EKW6</accession>
<feature type="domain" description="Amino acid transporter transmembrane" evidence="9">
    <location>
        <begin position="33"/>
        <end position="242"/>
    </location>
</feature>
<feature type="transmembrane region" description="Helical" evidence="8">
    <location>
        <begin position="225"/>
        <end position="249"/>
    </location>
</feature>
<comment type="subcellular location">
    <subcellularLocation>
        <location evidence="1">Membrane</location>
        <topology evidence="1">Multi-pass membrane protein</topology>
    </subcellularLocation>
</comment>
<sequence>MVFSKEASSSSHGLNPTSPEETPLLPKLKLLSSQPKTFANVFIAVVGAGVLGLPYCFKRTGWVVSLLMLFSVAALTHHCMMLLVRTRRRLESVMGFTNIASFGDLGFIVCGSVGRFAVDLMLVLSQAGFCVGYLIFIANTLANLFNSPTPTNLHPRILGLMPKTMYIWGCFPFQLGLNSISTLTHMAPLSIFADIVDVGAMGVVMIEDVFIFFKNRPSVEAVGSLSMFFYGLGVAVYAFEGFGALGYFAFGEDTKDIITANLGTGLVSFLVQLGLCVNLFFTFPLMMNPVYEVVERRLYNGRYCLWLRWLLVLTVILVALLVPNFTDFLSLVGSSVCCGLGFVLPALFHLMVFKEEMGWGGVSLDVGIVVVGVVLGVSGTWYSLVEIFSVKV</sequence>
<keyword evidence="6 8" id="KW-0472">Membrane</keyword>
<evidence type="ECO:0000256" key="1">
    <source>
        <dbReference type="ARBA" id="ARBA00004141"/>
    </source>
</evidence>
<name>A0A438EKW6_VITVI</name>
<feature type="region of interest" description="Disordered" evidence="7">
    <location>
        <begin position="1"/>
        <end position="21"/>
    </location>
</feature>
<dbReference type="GO" id="GO:0006865">
    <property type="term" value="P:amino acid transport"/>
    <property type="evidence" value="ECO:0007669"/>
    <property type="project" value="UniProtKB-KW"/>
</dbReference>
<feature type="transmembrane region" description="Helical" evidence="8">
    <location>
        <begin position="61"/>
        <end position="84"/>
    </location>
</feature>
<feature type="transmembrane region" description="Helical" evidence="8">
    <location>
        <begin position="328"/>
        <end position="350"/>
    </location>
</feature>
<comment type="caution">
    <text evidence="10">The sequence shown here is derived from an EMBL/GenBank/DDBJ whole genome shotgun (WGS) entry which is preliminary data.</text>
</comment>
<dbReference type="InterPro" id="IPR013057">
    <property type="entry name" value="AA_transpt_TM"/>
</dbReference>
<feature type="transmembrane region" description="Helical" evidence="8">
    <location>
        <begin position="191"/>
        <end position="213"/>
    </location>
</feature>
<dbReference type="PANTHER" id="PTHR22950:SF529">
    <property type="entry name" value="AMINO ACID TRANSPORTER AVT3B"/>
    <property type="match status" value="1"/>
</dbReference>
<keyword evidence="3 8" id="KW-0812">Transmembrane</keyword>
<feature type="transmembrane region" description="Helical" evidence="8">
    <location>
        <begin position="362"/>
        <end position="384"/>
    </location>
</feature>
<feature type="compositionally biased region" description="Polar residues" evidence="7">
    <location>
        <begin position="1"/>
        <end position="15"/>
    </location>
</feature>
<keyword evidence="5 8" id="KW-1133">Transmembrane helix</keyword>
<keyword evidence="4" id="KW-0029">Amino-acid transport</keyword>
<dbReference type="PANTHER" id="PTHR22950">
    <property type="entry name" value="AMINO ACID TRANSPORTER"/>
    <property type="match status" value="1"/>
</dbReference>
<evidence type="ECO:0000256" key="2">
    <source>
        <dbReference type="ARBA" id="ARBA00022448"/>
    </source>
</evidence>
<evidence type="ECO:0000259" key="9">
    <source>
        <dbReference type="Pfam" id="PF01490"/>
    </source>
</evidence>
<feature type="transmembrane region" description="Helical" evidence="8">
    <location>
        <begin position="96"/>
        <end position="117"/>
    </location>
</feature>
<evidence type="ECO:0000256" key="6">
    <source>
        <dbReference type="ARBA" id="ARBA00023136"/>
    </source>
</evidence>
<keyword evidence="2" id="KW-0813">Transport</keyword>
<evidence type="ECO:0000256" key="7">
    <source>
        <dbReference type="SAM" id="MobiDB-lite"/>
    </source>
</evidence>
<evidence type="ECO:0000256" key="5">
    <source>
        <dbReference type="ARBA" id="ARBA00022989"/>
    </source>
</evidence>
<feature type="transmembrane region" description="Helical" evidence="8">
    <location>
        <begin position="269"/>
        <end position="291"/>
    </location>
</feature>
<dbReference type="Pfam" id="PF01490">
    <property type="entry name" value="Aa_trans"/>
    <property type="match status" value="1"/>
</dbReference>
<dbReference type="AlphaFoldDB" id="A0A438EKW6"/>
<dbReference type="Proteomes" id="UP000288805">
    <property type="component" value="Unassembled WGS sequence"/>
</dbReference>
<evidence type="ECO:0000313" key="11">
    <source>
        <dbReference type="Proteomes" id="UP000288805"/>
    </source>
</evidence>
<protein>
    <submittedName>
        <fullName evidence="10">Amino acid transporter AVT3B</fullName>
    </submittedName>
</protein>
<dbReference type="EMBL" id="QGNW01001255">
    <property type="protein sequence ID" value="RVW48374.1"/>
    <property type="molecule type" value="Genomic_DNA"/>
</dbReference>
<feature type="transmembrane region" description="Helical" evidence="8">
    <location>
        <begin position="123"/>
        <end position="145"/>
    </location>
</feature>